<sequence length="67" mass="7562">MKIFAQQNDTVDALCWRYYQRTEGVTEQIFACNPGLADAGVILPHGYGVDMPDPTPSPLKQHLQLWD</sequence>
<proteinExistence type="predicted"/>
<dbReference type="EMBL" id="CP021659">
    <property type="protein sequence ID" value="AWK13479.1"/>
    <property type="molecule type" value="Genomic_DNA"/>
</dbReference>
<name>A0A2U8I2Z8_9GAMM</name>
<evidence type="ECO:0000313" key="1">
    <source>
        <dbReference type="EMBL" id="AWK13479.1"/>
    </source>
</evidence>
<dbReference type="RefSeq" id="WP_119797044.1">
    <property type="nucleotide sequence ID" value="NZ_CP021659.1"/>
</dbReference>
<gene>
    <name evidence="1" type="ORF">CCS41_01560</name>
    <name evidence="2" type="ORF">CCS41_10085</name>
</gene>
<dbReference type="EMBL" id="CP021659">
    <property type="protein sequence ID" value="AWK14746.1"/>
    <property type="molecule type" value="Genomic_DNA"/>
</dbReference>
<keyword evidence="3" id="KW-1185">Reference proteome</keyword>
<dbReference type="Pfam" id="PF05489">
    <property type="entry name" value="Phage_tail_X"/>
    <property type="match status" value="1"/>
</dbReference>
<dbReference type="InterPro" id="IPR008861">
    <property type="entry name" value="GpX-like"/>
</dbReference>
<dbReference type="KEGG" id="fsm:CCS41_10085"/>
<dbReference type="KEGG" id="fsm:CCS41_01560"/>
<dbReference type="Proteomes" id="UP000261875">
    <property type="component" value="Chromosome"/>
</dbReference>
<accession>A0A2U8I2Z8</accession>
<dbReference type="OrthoDB" id="8759063at2"/>
<evidence type="ECO:0000313" key="2">
    <source>
        <dbReference type="EMBL" id="AWK14746.1"/>
    </source>
</evidence>
<reference evidence="1 3" key="1">
    <citation type="submission" date="2017-05" db="EMBL/GenBank/DDBJ databases">
        <title>Genome sequence of Candidatus Fukatsuia symbiotica and Candidatus Hamiltonella defensa from Acyrthosiphon pisum strain 5D.</title>
        <authorList>
            <person name="Patel V.A."/>
            <person name="Chevignon G."/>
            <person name="Russell J.A."/>
            <person name="Oliver K.M."/>
        </authorList>
    </citation>
    <scope>NUCLEOTIDE SEQUENCE [LARGE SCALE GENOMIC DNA]</scope>
    <source>
        <strain evidence="1 3">5D</strain>
    </source>
</reference>
<protein>
    <submittedName>
        <fullName evidence="1">Phage tail protein</fullName>
    </submittedName>
</protein>
<dbReference type="AlphaFoldDB" id="A0A2U8I2Z8"/>
<organism evidence="1 3">
    <name type="scientific">Candidatus Fukatsuia symbiotica</name>
    <dbReference type="NCBI Taxonomy" id="1878942"/>
    <lineage>
        <taxon>Bacteria</taxon>
        <taxon>Pseudomonadati</taxon>
        <taxon>Pseudomonadota</taxon>
        <taxon>Gammaproteobacteria</taxon>
        <taxon>Enterobacterales</taxon>
        <taxon>Yersiniaceae</taxon>
        <taxon>Candidatus Fukatsuia</taxon>
    </lineage>
</organism>
<evidence type="ECO:0000313" key="3">
    <source>
        <dbReference type="Proteomes" id="UP000261875"/>
    </source>
</evidence>